<keyword evidence="1" id="KW-0812">Transmembrane</keyword>
<reference evidence="2 3" key="1">
    <citation type="submission" date="2017-10" db="EMBL/GenBank/DDBJ databases">
        <title>Sequencing the genomes of 1000 actinobacteria strains.</title>
        <authorList>
            <person name="Klenk H.-P."/>
        </authorList>
    </citation>
    <scope>NUCLEOTIDE SEQUENCE [LARGE SCALE GENOMIC DNA]</scope>
    <source>
        <strain evidence="2 3">DSM 21798</strain>
    </source>
</reference>
<evidence type="ECO:0000313" key="2">
    <source>
        <dbReference type="EMBL" id="PFG31273.1"/>
    </source>
</evidence>
<feature type="transmembrane region" description="Helical" evidence="1">
    <location>
        <begin position="105"/>
        <end position="124"/>
    </location>
</feature>
<comment type="caution">
    <text evidence="2">The sequence shown here is derived from an EMBL/GenBank/DDBJ whole genome shotgun (WGS) entry which is preliminary data.</text>
</comment>
<evidence type="ECO:0000313" key="3">
    <source>
        <dbReference type="Proteomes" id="UP000221369"/>
    </source>
</evidence>
<feature type="transmembrane region" description="Helical" evidence="1">
    <location>
        <begin position="136"/>
        <end position="160"/>
    </location>
</feature>
<dbReference type="AlphaFoldDB" id="A0A2A9DXF0"/>
<feature type="transmembrane region" description="Helical" evidence="1">
    <location>
        <begin position="181"/>
        <end position="200"/>
    </location>
</feature>
<keyword evidence="1" id="KW-0472">Membrane</keyword>
<keyword evidence="1" id="KW-1133">Transmembrane helix</keyword>
<protein>
    <submittedName>
        <fullName evidence="2">Uncharacterized protein DUF3159</fullName>
    </submittedName>
</protein>
<dbReference type="InterPro" id="IPR016566">
    <property type="entry name" value="UCP010219"/>
</dbReference>
<dbReference type="Pfam" id="PF11361">
    <property type="entry name" value="DUF3159"/>
    <property type="match status" value="1"/>
</dbReference>
<accession>A0A2A9DXF0</accession>
<sequence length="246" mass="26344">MSSDATPSGDEKPSPSDALSAELRKAAARSSLSALGNTESLDAKALIAAMGGVRGILEAILPGLIFLVAYTITRQLVFAIVAAGIVGVLFTIVRLIQRQTLMQAVTGLIAIGVSAALAALTGNAEDFYLPGFWTNGIYLVALAASIFARWPLVGVIVGLITGDGNRWRNDRALRRTYAGLTWMWVAMFAVRLAVQLPLYYTDSFVALGTFKLVLGIPLYAPLLVVTWLTVTALRKRRAAAEQHPRT</sequence>
<gene>
    <name evidence="2" type="ORF">ATJ78_2234</name>
</gene>
<dbReference type="Proteomes" id="UP000221369">
    <property type="component" value="Unassembled WGS sequence"/>
</dbReference>
<name>A0A2A9DXF0_9MICO</name>
<dbReference type="PIRSF" id="PIRSF010219">
    <property type="entry name" value="UCP010219"/>
    <property type="match status" value="1"/>
</dbReference>
<feature type="transmembrane region" description="Helical" evidence="1">
    <location>
        <begin position="212"/>
        <end position="233"/>
    </location>
</feature>
<dbReference type="EMBL" id="PDJE01000001">
    <property type="protein sequence ID" value="PFG31273.1"/>
    <property type="molecule type" value="Genomic_DNA"/>
</dbReference>
<dbReference type="RefSeq" id="WP_098407645.1">
    <property type="nucleotide sequence ID" value="NZ_PDJE01000001.1"/>
</dbReference>
<evidence type="ECO:0000256" key="1">
    <source>
        <dbReference type="SAM" id="Phobius"/>
    </source>
</evidence>
<organism evidence="2 3">
    <name type="scientific">Paramicrobacterium agarici</name>
    <dbReference type="NCBI Taxonomy" id="630514"/>
    <lineage>
        <taxon>Bacteria</taxon>
        <taxon>Bacillati</taxon>
        <taxon>Actinomycetota</taxon>
        <taxon>Actinomycetes</taxon>
        <taxon>Micrococcales</taxon>
        <taxon>Microbacteriaceae</taxon>
        <taxon>Paramicrobacterium</taxon>
    </lineage>
</organism>
<keyword evidence="3" id="KW-1185">Reference proteome</keyword>
<feature type="transmembrane region" description="Helical" evidence="1">
    <location>
        <begin position="45"/>
        <end position="70"/>
    </location>
</feature>
<proteinExistence type="predicted"/>
<feature type="transmembrane region" description="Helical" evidence="1">
    <location>
        <begin position="76"/>
        <end position="93"/>
    </location>
</feature>